<dbReference type="Pfam" id="PF17131">
    <property type="entry name" value="LolA_like"/>
    <property type="match status" value="1"/>
</dbReference>
<evidence type="ECO:0000256" key="1">
    <source>
        <dbReference type="SAM" id="SignalP"/>
    </source>
</evidence>
<organism evidence="3 4">
    <name type="scientific">Breznakibacter xylanolyticus</name>
    <dbReference type="NCBI Taxonomy" id="990"/>
    <lineage>
        <taxon>Bacteria</taxon>
        <taxon>Pseudomonadati</taxon>
        <taxon>Bacteroidota</taxon>
        <taxon>Bacteroidia</taxon>
        <taxon>Marinilabiliales</taxon>
        <taxon>Marinilabiliaceae</taxon>
        <taxon>Breznakibacter</taxon>
    </lineage>
</organism>
<gene>
    <name evidence="3" type="ORF">LX69_00288</name>
</gene>
<keyword evidence="4" id="KW-1185">Reference proteome</keyword>
<evidence type="ECO:0000313" key="4">
    <source>
        <dbReference type="Proteomes" id="UP000249239"/>
    </source>
</evidence>
<dbReference type="Proteomes" id="UP000249239">
    <property type="component" value="Unassembled WGS sequence"/>
</dbReference>
<sequence length="243" mass="27667">MSPHTLIILLAFTPSLMAQEAVTLLSEVDANLTSANRVMESSMTIHGKRTSRTITAKTMAVGTTKSFTEYLSPAAEKGTKMLKLDKQLWIYSPATDRTVQLSGHLLRQSVMGSDLSYEEMMDDRKLSDIYTPLVIGRDTIDNRPVVILQLTAVVDDVAYPSQKMWVDAQRHVPLRQEFFAKSGQLLKRMDLKEVVRIDSRWFPLVMIYKDMLKDGKGTEFRVTTIRFNQEIPDYIFTKAALKR</sequence>
<proteinExistence type="predicted"/>
<evidence type="ECO:0000313" key="3">
    <source>
        <dbReference type="EMBL" id="PZX20291.1"/>
    </source>
</evidence>
<reference evidence="3 4" key="1">
    <citation type="submission" date="2018-06" db="EMBL/GenBank/DDBJ databases">
        <title>Genomic Encyclopedia of Archaeal and Bacterial Type Strains, Phase II (KMG-II): from individual species to whole genera.</title>
        <authorList>
            <person name="Goeker M."/>
        </authorList>
    </citation>
    <scope>NUCLEOTIDE SEQUENCE [LARGE SCALE GENOMIC DNA]</scope>
    <source>
        <strain evidence="3 4">DSM 6779</strain>
    </source>
</reference>
<dbReference type="Gene3D" id="2.50.20.10">
    <property type="entry name" value="Lipoprotein localisation LolA/LolB/LppX"/>
    <property type="match status" value="1"/>
</dbReference>
<name>A0A2W7NIL6_9BACT</name>
<protein>
    <submittedName>
        <fullName evidence="3">MucB/RseB-like sigma(E) regulatory protein</fullName>
    </submittedName>
</protein>
<dbReference type="CDD" id="cd16329">
    <property type="entry name" value="LolA_like"/>
    <property type="match status" value="1"/>
</dbReference>
<feature type="domain" description="Uncharacterized protein TP-0789" evidence="2">
    <location>
        <begin position="62"/>
        <end position="243"/>
    </location>
</feature>
<dbReference type="AlphaFoldDB" id="A0A2W7NIL6"/>
<evidence type="ECO:0000259" key="2">
    <source>
        <dbReference type="Pfam" id="PF17131"/>
    </source>
</evidence>
<dbReference type="RefSeq" id="WP_111444030.1">
    <property type="nucleotide sequence ID" value="NZ_QKZK01000002.1"/>
</dbReference>
<feature type="chain" id="PRO_5016105764" evidence="1">
    <location>
        <begin position="19"/>
        <end position="243"/>
    </location>
</feature>
<dbReference type="InterPro" id="IPR033399">
    <property type="entry name" value="TP_0789-like"/>
</dbReference>
<feature type="signal peptide" evidence="1">
    <location>
        <begin position="1"/>
        <end position="18"/>
    </location>
</feature>
<dbReference type="EMBL" id="QKZK01000002">
    <property type="protein sequence ID" value="PZX20291.1"/>
    <property type="molecule type" value="Genomic_DNA"/>
</dbReference>
<keyword evidence="1" id="KW-0732">Signal</keyword>
<comment type="caution">
    <text evidence="3">The sequence shown here is derived from an EMBL/GenBank/DDBJ whole genome shotgun (WGS) entry which is preliminary data.</text>
</comment>
<accession>A0A2W7NIL6</accession>
<dbReference type="OrthoDB" id="9803781at2"/>